<proteinExistence type="predicted"/>
<dbReference type="GO" id="GO:0016787">
    <property type="term" value="F:hydrolase activity"/>
    <property type="evidence" value="ECO:0007669"/>
    <property type="project" value="UniProtKB-KW"/>
</dbReference>
<name>X1J7W6_9ZZZZ</name>
<dbReference type="EMBL" id="BARU01033301">
    <property type="protein sequence ID" value="GAH65848.1"/>
    <property type="molecule type" value="Genomic_DNA"/>
</dbReference>
<keyword evidence="2" id="KW-0378">Hydrolase</keyword>
<evidence type="ECO:0000313" key="3">
    <source>
        <dbReference type="EMBL" id="GAH65848.1"/>
    </source>
</evidence>
<protein>
    <recommendedName>
        <fullName evidence="4">Calcineurin-like phosphoesterase domain-containing protein</fullName>
    </recommendedName>
</protein>
<feature type="non-terminal residue" evidence="3">
    <location>
        <position position="1"/>
    </location>
</feature>
<organism evidence="3">
    <name type="scientific">marine sediment metagenome</name>
    <dbReference type="NCBI Taxonomy" id="412755"/>
    <lineage>
        <taxon>unclassified sequences</taxon>
        <taxon>metagenomes</taxon>
        <taxon>ecological metagenomes</taxon>
    </lineage>
</organism>
<sequence length="118" mass="13557">FVIAIFHHPPFSTGGHAEDGKGLRQSIVPLFEQYSVNIVFNGHDHNYERSLCNNIYYIVTGEGGAPLSYQSYHRSQNSPYSQLFIRAYHFCKLSLINDQLIIEVYDINSNLIDRFVTD</sequence>
<evidence type="ECO:0000256" key="1">
    <source>
        <dbReference type="ARBA" id="ARBA00022729"/>
    </source>
</evidence>
<evidence type="ECO:0008006" key="4">
    <source>
        <dbReference type="Google" id="ProtNLM"/>
    </source>
</evidence>
<dbReference type="Gene3D" id="3.60.21.10">
    <property type="match status" value="1"/>
</dbReference>
<evidence type="ECO:0000256" key="2">
    <source>
        <dbReference type="ARBA" id="ARBA00022801"/>
    </source>
</evidence>
<comment type="caution">
    <text evidence="3">The sequence shown here is derived from an EMBL/GenBank/DDBJ whole genome shotgun (WGS) entry which is preliminary data.</text>
</comment>
<dbReference type="InterPro" id="IPR051558">
    <property type="entry name" value="Metallophosphoesterase_PAP"/>
</dbReference>
<accession>X1J7W6</accession>
<dbReference type="PANTHER" id="PTHR10161">
    <property type="entry name" value="TARTRATE-RESISTANT ACID PHOSPHATASE TYPE 5"/>
    <property type="match status" value="1"/>
</dbReference>
<keyword evidence="1" id="KW-0732">Signal</keyword>
<dbReference type="AlphaFoldDB" id="X1J7W6"/>
<dbReference type="PANTHER" id="PTHR10161:SF14">
    <property type="entry name" value="TARTRATE-RESISTANT ACID PHOSPHATASE TYPE 5"/>
    <property type="match status" value="1"/>
</dbReference>
<gene>
    <name evidence="3" type="ORF">S03H2_52424</name>
</gene>
<dbReference type="InterPro" id="IPR029052">
    <property type="entry name" value="Metallo-depent_PP-like"/>
</dbReference>
<dbReference type="SUPFAM" id="SSF56300">
    <property type="entry name" value="Metallo-dependent phosphatases"/>
    <property type="match status" value="1"/>
</dbReference>
<reference evidence="3" key="1">
    <citation type="journal article" date="2014" name="Front. Microbiol.">
        <title>High frequency of phylogenetically diverse reductive dehalogenase-homologous genes in deep subseafloor sedimentary metagenomes.</title>
        <authorList>
            <person name="Kawai M."/>
            <person name="Futagami T."/>
            <person name="Toyoda A."/>
            <person name="Takaki Y."/>
            <person name="Nishi S."/>
            <person name="Hori S."/>
            <person name="Arai W."/>
            <person name="Tsubouchi T."/>
            <person name="Morono Y."/>
            <person name="Uchiyama I."/>
            <person name="Ito T."/>
            <person name="Fujiyama A."/>
            <person name="Inagaki F."/>
            <person name="Takami H."/>
        </authorList>
    </citation>
    <scope>NUCLEOTIDE SEQUENCE</scope>
    <source>
        <strain evidence="3">Expedition CK06-06</strain>
    </source>
</reference>